<comment type="caution">
    <text evidence="1">The sequence shown here is derived from an EMBL/GenBank/DDBJ whole genome shotgun (WGS) entry which is preliminary data.</text>
</comment>
<protein>
    <recommendedName>
        <fullName evidence="3">DUF4283 domain-containing protein</fullName>
    </recommendedName>
</protein>
<reference evidence="1 2" key="1">
    <citation type="journal article" date="2019" name="Genome Biol. Evol.">
        <title>Insights into the evolution of the New World diploid cottons (Gossypium, subgenus Houzingenia) based on genome sequencing.</title>
        <authorList>
            <person name="Grover C.E."/>
            <person name="Arick M.A. 2nd"/>
            <person name="Thrash A."/>
            <person name="Conover J.L."/>
            <person name="Sanders W.S."/>
            <person name="Peterson D.G."/>
            <person name="Frelichowski J.E."/>
            <person name="Scheffler J.A."/>
            <person name="Scheffler B.E."/>
            <person name="Wendel J.F."/>
        </authorList>
    </citation>
    <scope>NUCLEOTIDE SEQUENCE [LARGE SCALE GENOMIC DNA]</scope>
    <source>
        <strain evidence="1">185</strain>
        <tissue evidence="1">Leaf</tissue>
    </source>
</reference>
<organism evidence="1 2">
    <name type="scientific">Gossypium aridum</name>
    <name type="common">American cotton</name>
    <name type="synonym">Erioxylum aridum</name>
    <dbReference type="NCBI Taxonomy" id="34290"/>
    <lineage>
        <taxon>Eukaryota</taxon>
        <taxon>Viridiplantae</taxon>
        <taxon>Streptophyta</taxon>
        <taxon>Embryophyta</taxon>
        <taxon>Tracheophyta</taxon>
        <taxon>Spermatophyta</taxon>
        <taxon>Magnoliopsida</taxon>
        <taxon>eudicotyledons</taxon>
        <taxon>Gunneridae</taxon>
        <taxon>Pentapetalae</taxon>
        <taxon>rosids</taxon>
        <taxon>malvids</taxon>
        <taxon>Malvales</taxon>
        <taxon>Malvaceae</taxon>
        <taxon>Malvoideae</taxon>
        <taxon>Gossypium</taxon>
    </lineage>
</organism>
<dbReference type="Proteomes" id="UP000593577">
    <property type="component" value="Unassembled WGS sequence"/>
</dbReference>
<evidence type="ECO:0000313" key="2">
    <source>
        <dbReference type="Proteomes" id="UP000593577"/>
    </source>
</evidence>
<dbReference type="AlphaFoldDB" id="A0A7J8Y7P5"/>
<evidence type="ECO:0000313" key="1">
    <source>
        <dbReference type="EMBL" id="MBA0695616.1"/>
    </source>
</evidence>
<proteinExistence type="predicted"/>
<accession>A0A7J8Y7P5</accession>
<sequence>MAYGENPKDVNFHYADFWFQVHDLPSRFTSEPLARNLGNVMGSFLDYDASSRMNVFSNFMRICVRLDIHQPIIGHSDSSSQKLLDSPEGELVKGWPEEIRAEMISYEMKNRQNKATLWMQKKRLRPGSNSSIQSANGLGNPRAVPTLTELVQSNKSMAIFWNSTINVSIFGYSHNHIDVVIDETGFFDVVAEAWSGVPNGIVSTKLSNYVASLYQWKTTLEGNFSSRIKALKDHPSRVRFVRNNDNEVLKLSSELNSLLAQEEVSKRKWASYIFMLYDDEGLKCTDKV</sequence>
<feature type="non-terminal residue" evidence="1">
    <location>
        <position position="1"/>
    </location>
</feature>
<gene>
    <name evidence="1" type="ORF">Goari_002229</name>
</gene>
<keyword evidence="2" id="KW-1185">Reference proteome</keyword>
<dbReference type="EMBL" id="JABFAA010000011">
    <property type="protein sequence ID" value="MBA0695616.1"/>
    <property type="molecule type" value="Genomic_DNA"/>
</dbReference>
<name>A0A7J8Y7P5_GOSAI</name>
<evidence type="ECO:0008006" key="3">
    <source>
        <dbReference type="Google" id="ProtNLM"/>
    </source>
</evidence>